<evidence type="ECO:0000313" key="2">
    <source>
        <dbReference type="Proteomes" id="UP000256980"/>
    </source>
</evidence>
<keyword evidence="2" id="KW-1185">Reference proteome</keyword>
<dbReference type="OrthoDB" id="1434055at2"/>
<evidence type="ECO:0000313" key="1">
    <source>
        <dbReference type="EMBL" id="RED42600.1"/>
    </source>
</evidence>
<proteinExistence type="predicted"/>
<dbReference type="Proteomes" id="UP000256980">
    <property type="component" value="Unassembled WGS sequence"/>
</dbReference>
<reference evidence="1 2" key="1">
    <citation type="submission" date="2018-07" db="EMBL/GenBank/DDBJ databases">
        <title>Genomic Encyclopedia of Type Strains, Phase III (KMG-III): the genomes of soil and plant-associated and newly described type strains.</title>
        <authorList>
            <person name="Whitman W."/>
        </authorList>
    </citation>
    <scope>NUCLEOTIDE SEQUENCE [LARGE SCALE GENOMIC DNA]</scope>
    <source>
        <strain evidence="1 2">CECT 7946</strain>
    </source>
</reference>
<gene>
    <name evidence="1" type="ORF">DFQ10_1086</name>
</gene>
<accession>A0A3D9GZB2</accession>
<dbReference type="AlphaFoldDB" id="A0A3D9GZB2"/>
<protein>
    <submittedName>
        <fullName evidence="1">Uncharacterized protein</fullName>
    </submittedName>
</protein>
<sequence length="323" mass="38225">MDYHKTYDYFYKKAQDVSKRMIMAEMQKAKLKNRPFSTLHNKIIEDLHDYIQINFTNDLKLNFNESHSIFQNKHTYYSGTENEIVKWILEDEINKAFKKNQVSSYSSFIADLAVETSLKVALNHFNNYSGYYQLVYDLDKYEYFVFKYFEGIAYESSIFYKNMMDEKYPKKAIEREKRLKISASHKSPGKEGENVLEKTISVEEEDILELLNSFTDKEKYLLIHVINKLIRKPTTIPVTDLMKLVRIVGTYEDLDIFIKNSNNVTAYSKVSKGVGYYKEEKQLKIIDSTILKLSTFNIEVVNHQLLNLRIKHLQDKENIRKPK</sequence>
<name>A0A3D9GZB2_9FLAO</name>
<dbReference type="EMBL" id="QRDV01000008">
    <property type="protein sequence ID" value="RED42600.1"/>
    <property type="molecule type" value="Genomic_DNA"/>
</dbReference>
<dbReference type="RefSeq" id="WP_115818252.1">
    <property type="nucleotide sequence ID" value="NZ_QRDV01000008.1"/>
</dbReference>
<organism evidence="1 2">
    <name type="scientific">Winogradskyella eximia</name>
    <dbReference type="NCBI Taxonomy" id="262006"/>
    <lineage>
        <taxon>Bacteria</taxon>
        <taxon>Pseudomonadati</taxon>
        <taxon>Bacteroidota</taxon>
        <taxon>Flavobacteriia</taxon>
        <taxon>Flavobacteriales</taxon>
        <taxon>Flavobacteriaceae</taxon>
        <taxon>Winogradskyella</taxon>
    </lineage>
</organism>
<comment type="caution">
    <text evidence="1">The sequence shown here is derived from an EMBL/GenBank/DDBJ whole genome shotgun (WGS) entry which is preliminary data.</text>
</comment>